<feature type="non-terminal residue" evidence="6">
    <location>
        <position position="1"/>
    </location>
</feature>
<dbReference type="Proteomes" id="UP000054144">
    <property type="component" value="Unassembled WGS sequence"/>
</dbReference>
<dbReference type="InterPro" id="IPR021137">
    <property type="entry name" value="Ribosomal_bL35-like"/>
</dbReference>
<reference evidence="6 7" key="1">
    <citation type="journal article" date="2015" name="Fungal Genet. Biol.">
        <title>Evolution of novel wood decay mechanisms in Agaricales revealed by the genome sequences of Fistulina hepatica and Cylindrobasidium torrendii.</title>
        <authorList>
            <person name="Floudas D."/>
            <person name="Held B.W."/>
            <person name="Riley R."/>
            <person name="Nagy L.G."/>
            <person name="Koehler G."/>
            <person name="Ransdell A.S."/>
            <person name="Younus H."/>
            <person name="Chow J."/>
            <person name="Chiniquy J."/>
            <person name="Lipzen A."/>
            <person name="Tritt A."/>
            <person name="Sun H."/>
            <person name="Haridas S."/>
            <person name="LaButti K."/>
            <person name="Ohm R.A."/>
            <person name="Kues U."/>
            <person name="Blanchette R.A."/>
            <person name="Grigoriev I.V."/>
            <person name="Minto R.E."/>
            <person name="Hibbett D.S."/>
        </authorList>
    </citation>
    <scope>NUCLEOTIDE SEQUENCE [LARGE SCALE GENOMIC DNA]</scope>
    <source>
        <strain evidence="6 7">ATCC 64428</strain>
    </source>
</reference>
<evidence type="ECO:0000256" key="2">
    <source>
        <dbReference type="ARBA" id="ARBA00022980"/>
    </source>
</evidence>
<dbReference type="GO" id="GO:0006412">
    <property type="term" value="P:translation"/>
    <property type="evidence" value="ECO:0007669"/>
    <property type="project" value="InterPro"/>
</dbReference>
<evidence type="ECO:0000256" key="3">
    <source>
        <dbReference type="ARBA" id="ARBA00023274"/>
    </source>
</evidence>
<dbReference type="AlphaFoldDB" id="A0A0D7A498"/>
<dbReference type="GO" id="GO:0003735">
    <property type="term" value="F:structural constituent of ribosome"/>
    <property type="evidence" value="ECO:0007669"/>
    <property type="project" value="InterPro"/>
</dbReference>
<feature type="region of interest" description="Disordered" evidence="5">
    <location>
        <begin position="1"/>
        <end position="24"/>
    </location>
</feature>
<evidence type="ECO:0000256" key="4">
    <source>
        <dbReference type="RuleBase" id="RU000568"/>
    </source>
</evidence>
<protein>
    <recommendedName>
        <fullName evidence="4">50S ribosomal protein L35</fullName>
    </recommendedName>
</protein>
<evidence type="ECO:0000313" key="7">
    <source>
        <dbReference type="Proteomes" id="UP000054144"/>
    </source>
</evidence>
<dbReference type="GO" id="GO:1990904">
    <property type="term" value="C:ribonucleoprotein complex"/>
    <property type="evidence" value="ECO:0007669"/>
    <property type="project" value="UniProtKB-KW"/>
</dbReference>
<dbReference type="InterPro" id="IPR037229">
    <property type="entry name" value="Ribosomal_bL35_sf"/>
</dbReference>
<proteinExistence type="inferred from homology"/>
<dbReference type="OrthoDB" id="162638at2759"/>
<evidence type="ECO:0000256" key="5">
    <source>
        <dbReference type="SAM" id="MobiDB-lite"/>
    </source>
</evidence>
<dbReference type="SUPFAM" id="SSF143034">
    <property type="entry name" value="L35p-like"/>
    <property type="match status" value="1"/>
</dbReference>
<dbReference type="Pfam" id="PF01632">
    <property type="entry name" value="Ribosomal_L35p"/>
    <property type="match status" value="1"/>
</dbReference>
<name>A0A0D7A498_9AGAR</name>
<comment type="similarity">
    <text evidence="1 4">Belongs to the bacterial ribosomal protein bL35 family.</text>
</comment>
<feature type="non-terminal residue" evidence="6">
    <location>
        <position position="66"/>
    </location>
</feature>
<organism evidence="6 7">
    <name type="scientific">Fistulina hepatica ATCC 64428</name>
    <dbReference type="NCBI Taxonomy" id="1128425"/>
    <lineage>
        <taxon>Eukaryota</taxon>
        <taxon>Fungi</taxon>
        <taxon>Dikarya</taxon>
        <taxon>Basidiomycota</taxon>
        <taxon>Agaricomycotina</taxon>
        <taxon>Agaricomycetes</taxon>
        <taxon>Agaricomycetidae</taxon>
        <taxon>Agaricales</taxon>
        <taxon>Fistulinaceae</taxon>
        <taxon>Fistulina</taxon>
    </lineage>
</organism>
<dbReference type="PRINTS" id="PR00064">
    <property type="entry name" value="RIBOSOMALL35"/>
</dbReference>
<keyword evidence="2 4" id="KW-0689">Ribosomal protein</keyword>
<keyword evidence="3 4" id="KW-0687">Ribonucleoprotein</keyword>
<dbReference type="GO" id="GO:0005840">
    <property type="term" value="C:ribosome"/>
    <property type="evidence" value="ECO:0007669"/>
    <property type="project" value="UniProtKB-KW"/>
</dbReference>
<accession>A0A0D7A498</accession>
<dbReference type="Gene3D" id="4.10.410.60">
    <property type="match status" value="1"/>
</dbReference>
<dbReference type="EMBL" id="KN882047">
    <property type="protein sequence ID" value="KIY45638.1"/>
    <property type="molecule type" value="Genomic_DNA"/>
</dbReference>
<gene>
    <name evidence="6" type="ORF">FISHEDRAFT_31109</name>
</gene>
<sequence>KLKSHQGAKKRWRALGSGTTFKRGHAFHGHKMANKTPAQNNRLAGTTLATPTQALKLRRQLLPYGT</sequence>
<evidence type="ECO:0000256" key="1">
    <source>
        <dbReference type="ARBA" id="ARBA00006598"/>
    </source>
</evidence>
<feature type="compositionally biased region" description="Basic residues" evidence="5">
    <location>
        <begin position="1"/>
        <end position="13"/>
    </location>
</feature>
<evidence type="ECO:0000313" key="6">
    <source>
        <dbReference type="EMBL" id="KIY45638.1"/>
    </source>
</evidence>
<dbReference type="InterPro" id="IPR001706">
    <property type="entry name" value="Ribosomal_bL35"/>
</dbReference>
<keyword evidence="7" id="KW-1185">Reference proteome</keyword>